<name>A0AAV5QDN8_9ASCO</name>
<dbReference type="GeneID" id="90070776"/>
<dbReference type="AlphaFoldDB" id="A0AAV5QDN8"/>
<dbReference type="Proteomes" id="UP001360560">
    <property type="component" value="Unassembled WGS sequence"/>
</dbReference>
<evidence type="ECO:0000313" key="2">
    <source>
        <dbReference type="EMBL" id="GMM32797.1"/>
    </source>
</evidence>
<keyword evidence="2" id="KW-0689">Ribosomal protein</keyword>
<reference evidence="2 3" key="1">
    <citation type="journal article" date="2023" name="Elife">
        <title>Identification of key yeast species and microbe-microbe interactions impacting larval growth of Drosophila in the wild.</title>
        <authorList>
            <person name="Mure A."/>
            <person name="Sugiura Y."/>
            <person name="Maeda R."/>
            <person name="Honda K."/>
            <person name="Sakurai N."/>
            <person name="Takahashi Y."/>
            <person name="Watada M."/>
            <person name="Katoh T."/>
            <person name="Gotoh A."/>
            <person name="Gotoh Y."/>
            <person name="Taniguchi I."/>
            <person name="Nakamura K."/>
            <person name="Hayashi T."/>
            <person name="Katayama T."/>
            <person name="Uemura T."/>
            <person name="Hattori Y."/>
        </authorList>
    </citation>
    <scope>NUCLEOTIDE SEQUENCE [LARGE SCALE GENOMIC DNA]</scope>
    <source>
        <strain evidence="2 3">SC-9</strain>
    </source>
</reference>
<organism evidence="2 3">
    <name type="scientific">Saccharomycopsis crataegensis</name>
    <dbReference type="NCBI Taxonomy" id="43959"/>
    <lineage>
        <taxon>Eukaryota</taxon>
        <taxon>Fungi</taxon>
        <taxon>Dikarya</taxon>
        <taxon>Ascomycota</taxon>
        <taxon>Saccharomycotina</taxon>
        <taxon>Saccharomycetes</taxon>
        <taxon>Saccharomycopsidaceae</taxon>
        <taxon>Saccharomycopsis</taxon>
    </lineage>
</organism>
<comment type="similarity">
    <text evidence="1">Belongs to the bacterial ribosomal protein bS6 family.</text>
</comment>
<dbReference type="RefSeq" id="XP_064849797.1">
    <property type="nucleotide sequence ID" value="XM_064993725.1"/>
</dbReference>
<dbReference type="EMBL" id="BTFZ01000001">
    <property type="protein sequence ID" value="GMM32797.1"/>
    <property type="molecule type" value="Genomic_DNA"/>
</dbReference>
<evidence type="ECO:0000256" key="1">
    <source>
        <dbReference type="ARBA" id="ARBA00009512"/>
    </source>
</evidence>
<dbReference type="GO" id="GO:0006412">
    <property type="term" value="P:translation"/>
    <property type="evidence" value="ECO:0007669"/>
    <property type="project" value="InterPro"/>
</dbReference>
<dbReference type="Pfam" id="PF01250">
    <property type="entry name" value="Ribosomal_S6"/>
    <property type="match status" value="1"/>
</dbReference>
<dbReference type="InterPro" id="IPR014717">
    <property type="entry name" value="Transl_elong_EF1B/ribsomal_bS6"/>
</dbReference>
<protein>
    <submittedName>
        <fullName evidence="2">Mitochondrial 37S ribosomal protein YmS16</fullName>
    </submittedName>
</protein>
<dbReference type="Gene3D" id="3.30.70.60">
    <property type="match status" value="1"/>
</dbReference>
<dbReference type="CDD" id="cd15465">
    <property type="entry name" value="bS6_mito"/>
    <property type="match status" value="1"/>
</dbReference>
<keyword evidence="3" id="KW-1185">Reference proteome</keyword>
<dbReference type="PANTHER" id="PTHR21011">
    <property type="entry name" value="MITOCHONDRIAL 28S RIBOSOMAL PROTEIN S6"/>
    <property type="match status" value="1"/>
</dbReference>
<keyword evidence="2" id="KW-0687">Ribonucleoprotein</keyword>
<comment type="caution">
    <text evidence="2">The sequence shown here is derived from an EMBL/GenBank/DDBJ whole genome shotgun (WGS) entry which is preliminary data.</text>
</comment>
<evidence type="ECO:0000313" key="3">
    <source>
        <dbReference type="Proteomes" id="UP001360560"/>
    </source>
</evidence>
<dbReference type="GO" id="GO:0005763">
    <property type="term" value="C:mitochondrial small ribosomal subunit"/>
    <property type="evidence" value="ECO:0007669"/>
    <property type="project" value="TreeGrafter"/>
</dbReference>
<dbReference type="NCBIfam" id="TIGR00166">
    <property type="entry name" value="S6"/>
    <property type="match status" value="1"/>
</dbReference>
<dbReference type="GO" id="GO:0070181">
    <property type="term" value="F:small ribosomal subunit rRNA binding"/>
    <property type="evidence" value="ECO:0007669"/>
    <property type="project" value="TreeGrafter"/>
</dbReference>
<dbReference type="InterPro" id="IPR000529">
    <property type="entry name" value="Ribosomal_bS6"/>
</dbReference>
<dbReference type="GO" id="GO:0003735">
    <property type="term" value="F:structural constituent of ribosome"/>
    <property type="evidence" value="ECO:0007669"/>
    <property type="project" value="InterPro"/>
</dbReference>
<proteinExistence type="inferred from homology"/>
<dbReference type="SUPFAM" id="SSF54995">
    <property type="entry name" value="Ribosomal protein S6"/>
    <property type="match status" value="1"/>
</dbReference>
<sequence length="124" mass="14203">MLYELLAIARTQTHIHSKAVHEDAKAVSNTLGKLIINNRGIVRRVVSLGPRYLPKLIKKDQQRHFQGSYFTMLFDASPVTQRELGKILKSDPRIIRSYIYKVPTDKNLNAKLSIDQANEIMTKN</sequence>
<dbReference type="PANTHER" id="PTHR21011:SF1">
    <property type="entry name" value="SMALL RIBOSOMAL SUBUNIT PROTEIN BS6M"/>
    <property type="match status" value="1"/>
</dbReference>
<accession>A0AAV5QDN8</accession>
<gene>
    <name evidence="2" type="ORF">DASC09_001220</name>
</gene>
<dbReference type="InterPro" id="IPR035980">
    <property type="entry name" value="Ribosomal_bS6_sf"/>
</dbReference>